<sequence>MLKRKYNIIYCTCTQWKFRFLCIFKRTKCTYKKGFFLSFYDVQLLSLLIDLRVYEKLINILP</sequence>
<gene>
    <name evidence="1" type="ORF">X975_14203</name>
</gene>
<dbReference type="Proteomes" id="UP000054359">
    <property type="component" value="Unassembled WGS sequence"/>
</dbReference>
<accession>A0A087UY86</accession>
<dbReference type="EMBL" id="KK122252">
    <property type="protein sequence ID" value="KFM82325.1"/>
    <property type="molecule type" value="Genomic_DNA"/>
</dbReference>
<protein>
    <submittedName>
        <fullName evidence="1">Uncharacterized protein</fullName>
    </submittedName>
</protein>
<proteinExistence type="predicted"/>
<feature type="non-terminal residue" evidence="1">
    <location>
        <position position="62"/>
    </location>
</feature>
<name>A0A087UY86_STEMI</name>
<keyword evidence="2" id="KW-1185">Reference proteome</keyword>
<evidence type="ECO:0000313" key="1">
    <source>
        <dbReference type="EMBL" id="KFM82325.1"/>
    </source>
</evidence>
<organism evidence="1 2">
    <name type="scientific">Stegodyphus mimosarum</name>
    <name type="common">African social velvet spider</name>
    <dbReference type="NCBI Taxonomy" id="407821"/>
    <lineage>
        <taxon>Eukaryota</taxon>
        <taxon>Metazoa</taxon>
        <taxon>Ecdysozoa</taxon>
        <taxon>Arthropoda</taxon>
        <taxon>Chelicerata</taxon>
        <taxon>Arachnida</taxon>
        <taxon>Araneae</taxon>
        <taxon>Araneomorphae</taxon>
        <taxon>Entelegynae</taxon>
        <taxon>Eresoidea</taxon>
        <taxon>Eresidae</taxon>
        <taxon>Stegodyphus</taxon>
    </lineage>
</organism>
<evidence type="ECO:0000313" key="2">
    <source>
        <dbReference type="Proteomes" id="UP000054359"/>
    </source>
</evidence>
<reference evidence="1 2" key="1">
    <citation type="submission" date="2013-11" db="EMBL/GenBank/DDBJ databases">
        <title>Genome sequencing of Stegodyphus mimosarum.</title>
        <authorList>
            <person name="Bechsgaard J."/>
        </authorList>
    </citation>
    <scope>NUCLEOTIDE SEQUENCE [LARGE SCALE GENOMIC DNA]</scope>
</reference>
<dbReference type="AlphaFoldDB" id="A0A087UY86"/>